<evidence type="ECO:0000313" key="2">
    <source>
        <dbReference type="EMBL" id="PLW07886.1"/>
    </source>
</evidence>
<keyword evidence="3" id="KW-1185">Reference proteome</keyword>
<gene>
    <name evidence="2" type="ORF">PCANC_25433</name>
</gene>
<name>A0A2N5S3R8_9BASI</name>
<evidence type="ECO:0000256" key="1">
    <source>
        <dbReference type="SAM" id="MobiDB-lite"/>
    </source>
</evidence>
<feature type="region of interest" description="Disordered" evidence="1">
    <location>
        <begin position="33"/>
        <end position="52"/>
    </location>
</feature>
<dbReference type="Proteomes" id="UP000235388">
    <property type="component" value="Unassembled WGS sequence"/>
</dbReference>
<protein>
    <submittedName>
        <fullName evidence="2">Uncharacterized protein</fullName>
    </submittedName>
</protein>
<evidence type="ECO:0000313" key="3">
    <source>
        <dbReference type="Proteomes" id="UP000235388"/>
    </source>
</evidence>
<proteinExistence type="predicted"/>
<dbReference type="EMBL" id="PGCJ01001195">
    <property type="protein sequence ID" value="PLW07886.1"/>
    <property type="molecule type" value="Genomic_DNA"/>
</dbReference>
<reference evidence="2 3" key="1">
    <citation type="submission" date="2017-11" db="EMBL/GenBank/DDBJ databases">
        <title>De novo assembly and phasing of dikaryotic genomes from two isolates of Puccinia coronata f. sp. avenae, the causal agent of oat crown rust.</title>
        <authorList>
            <person name="Miller M.E."/>
            <person name="Zhang Y."/>
            <person name="Omidvar V."/>
            <person name="Sperschneider J."/>
            <person name="Schwessinger B."/>
            <person name="Raley C."/>
            <person name="Palmer J.M."/>
            <person name="Garnica D."/>
            <person name="Upadhyaya N."/>
            <person name="Rathjen J."/>
            <person name="Taylor J.M."/>
            <person name="Park R.F."/>
            <person name="Dodds P.N."/>
            <person name="Hirsch C.D."/>
            <person name="Kianian S.F."/>
            <person name="Figueroa M."/>
        </authorList>
    </citation>
    <scope>NUCLEOTIDE SEQUENCE [LARGE SCALE GENOMIC DNA]</scope>
    <source>
        <strain evidence="2">12NC29</strain>
    </source>
</reference>
<dbReference type="AlphaFoldDB" id="A0A2N5S3R8"/>
<sequence length="120" mass="13303">MHVFSSPFVRCRSGRLWLGWRWRARLPRPVARPGGGLGQSDGPSAPLDPTCCTGRADDASGHERPVAAKGISFVGSPLLTFPLLVYLFPHLPGHWAFMHLVHTSLYCPLSLLSRCWYSFS</sequence>
<accession>A0A2N5S3R8</accession>
<organism evidence="2 3">
    <name type="scientific">Puccinia coronata f. sp. avenae</name>
    <dbReference type="NCBI Taxonomy" id="200324"/>
    <lineage>
        <taxon>Eukaryota</taxon>
        <taxon>Fungi</taxon>
        <taxon>Dikarya</taxon>
        <taxon>Basidiomycota</taxon>
        <taxon>Pucciniomycotina</taxon>
        <taxon>Pucciniomycetes</taxon>
        <taxon>Pucciniales</taxon>
        <taxon>Pucciniaceae</taxon>
        <taxon>Puccinia</taxon>
    </lineage>
</organism>
<comment type="caution">
    <text evidence="2">The sequence shown here is derived from an EMBL/GenBank/DDBJ whole genome shotgun (WGS) entry which is preliminary data.</text>
</comment>